<name>A0AAW2BZG8_9ROSI</name>
<dbReference type="Proteomes" id="UP001459277">
    <property type="component" value="Unassembled WGS sequence"/>
</dbReference>
<dbReference type="EMBL" id="JAZDWU010000009">
    <property type="protein sequence ID" value="KAK9991396.1"/>
    <property type="molecule type" value="Genomic_DNA"/>
</dbReference>
<feature type="non-terminal residue" evidence="1">
    <location>
        <position position="1"/>
    </location>
</feature>
<protein>
    <submittedName>
        <fullName evidence="1">Uncharacterized protein</fullName>
    </submittedName>
</protein>
<organism evidence="1 2">
    <name type="scientific">Lithocarpus litseifolius</name>
    <dbReference type="NCBI Taxonomy" id="425828"/>
    <lineage>
        <taxon>Eukaryota</taxon>
        <taxon>Viridiplantae</taxon>
        <taxon>Streptophyta</taxon>
        <taxon>Embryophyta</taxon>
        <taxon>Tracheophyta</taxon>
        <taxon>Spermatophyta</taxon>
        <taxon>Magnoliopsida</taxon>
        <taxon>eudicotyledons</taxon>
        <taxon>Gunneridae</taxon>
        <taxon>Pentapetalae</taxon>
        <taxon>rosids</taxon>
        <taxon>fabids</taxon>
        <taxon>Fagales</taxon>
        <taxon>Fagaceae</taxon>
        <taxon>Lithocarpus</taxon>
    </lineage>
</organism>
<accession>A0AAW2BZG8</accession>
<gene>
    <name evidence="1" type="ORF">SO802_026381</name>
</gene>
<comment type="caution">
    <text evidence="1">The sequence shown here is derived from an EMBL/GenBank/DDBJ whole genome shotgun (WGS) entry which is preliminary data.</text>
</comment>
<evidence type="ECO:0000313" key="1">
    <source>
        <dbReference type="EMBL" id="KAK9991396.1"/>
    </source>
</evidence>
<sequence>VCMYEYFGVGLEIREEVASIFPRFLRWLPKHHLSAPSRRSLEIWRLSLLFLSSFMTFQMNLNPWVGCEGYAECERALELNDRQVLIECGHGKYWYLGDRVLPQVEHEYPPTTIPAPSCHIVLLADFLADEEIARAHDGYIVAGVEGEEGGEGEEEIPYPYHVDGSSSSIMETYDVMNPDGTYSSMPLTRPKHVPNVPWPDSVDVDLVEESMRMIGGLQSLVRTQSSQYVLNNAS</sequence>
<keyword evidence="2" id="KW-1185">Reference proteome</keyword>
<evidence type="ECO:0000313" key="2">
    <source>
        <dbReference type="Proteomes" id="UP001459277"/>
    </source>
</evidence>
<reference evidence="1 2" key="1">
    <citation type="submission" date="2024-01" db="EMBL/GenBank/DDBJ databases">
        <title>A telomere-to-telomere, gap-free genome of sweet tea (Lithocarpus litseifolius).</title>
        <authorList>
            <person name="Zhou J."/>
        </authorList>
    </citation>
    <scope>NUCLEOTIDE SEQUENCE [LARGE SCALE GENOMIC DNA]</scope>
    <source>
        <strain evidence="1">Zhou-2022a</strain>
        <tissue evidence="1">Leaf</tissue>
    </source>
</reference>
<proteinExistence type="predicted"/>
<dbReference type="AlphaFoldDB" id="A0AAW2BZG8"/>